<dbReference type="PANTHER" id="PTHR43394:SF1">
    <property type="entry name" value="ATP-BINDING CASSETTE SUB-FAMILY B MEMBER 10, MITOCHONDRIAL"/>
    <property type="match status" value="1"/>
</dbReference>
<comment type="caution">
    <text evidence="2">The sequence shown here is derived from an EMBL/GenBank/DDBJ whole genome shotgun (WGS) entry which is preliminary data.</text>
</comment>
<dbReference type="InterPro" id="IPR003439">
    <property type="entry name" value="ABC_transporter-like_ATP-bd"/>
</dbReference>
<dbReference type="EMBL" id="JBAWTH010000096">
    <property type="protein sequence ID" value="KAL2277623.1"/>
    <property type="molecule type" value="Genomic_DNA"/>
</dbReference>
<protein>
    <recommendedName>
        <fullName evidence="1">ABC transporter domain-containing protein</fullName>
    </recommendedName>
</protein>
<keyword evidence="3" id="KW-1185">Reference proteome</keyword>
<evidence type="ECO:0000313" key="3">
    <source>
        <dbReference type="Proteomes" id="UP001600888"/>
    </source>
</evidence>
<evidence type="ECO:0000259" key="1">
    <source>
        <dbReference type="Pfam" id="PF00005"/>
    </source>
</evidence>
<dbReference type="Gene3D" id="3.40.50.300">
    <property type="entry name" value="P-loop containing nucleotide triphosphate hydrolases"/>
    <property type="match status" value="1"/>
</dbReference>
<reference evidence="2 3" key="1">
    <citation type="submission" date="2024-03" db="EMBL/GenBank/DDBJ databases">
        <title>A high-quality draft genome sequence of Diaporthe vaccinii, a causative agent of upright dieback and viscid rot disease in cranberry plants.</title>
        <authorList>
            <person name="Sarrasin M."/>
            <person name="Lang B.F."/>
            <person name="Burger G."/>
        </authorList>
    </citation>
    <scope>NUCLEOTIDE SEQUENCE [LARGE SCALE GENOMIC DNA]</scope>
    <source>
        <strain evidence="2 3">IS7</strain>
    </source>
</reference>
<feature type="domain" description="ABC transporter" evidence="1">
    <location>
        <begin position="20"/>
        <end position="86"/>
    </location>
</feature>
<sequence length="173" mass="19473">MDQKPYLFNISVKANVQYARSNATDDEVVQACIRAGIHDVIVSRQDKYNTLMGENGSAFSGGESQRICLARLFLQKPKIVFIDEGTSALDLRSEAGIQSSLKETFAQETMVFVTHRLSTVRDLDLIVILDKNGRIVEKGIHDELIGKHGQYYELRKLHEGLKPEPRALIDKDI</sequence>
<dbReference type="Pfam" id="PF00005">
    <property type="entry name" value="ABC_tran"/>
    <property type="match status" value="1"/>
</dbReference>
<dbReference type="InterPro" id="IPR039421">
    <property type="entry name" value="Type_1_exporter"/>
</dbReference>
<evidence type="ECO:0000313" key="2">
    <source>
        <dbReference type="EMBL" id="KAL2277623.1"/>
    </source>
</evidence>
<dbReference type="PANTHER" id="PTHR43394">
    <property type="entry name" value="ATP-DEPENDENT PERMEASE MDL1, MITOCHONDRIAL"/>
    <property type="match status" value="1"/>
</dbReference>
<dbReference type="InterPro" id="IPR027417">
    <property type="entry name" value="P-loop_NTPase"/>
</dbReference>
<accession>A0ABR4E5F0</accession>
<proteinExistence type="predicted"/>
<gene>
    <name evidence="2" type="ORF">FJTKL_15303</name>
</gene>
<organism evidence="2 3">
    <name type="scientific">Diaporthe vaccinii</name>
    <dbReference type="NCBI Taxonomy" id="105482"/>
    <lineage>
        <taxon>Eukaryota</taxon>
        <taxon>Fungi</taxon>
        <taxon>Dikarya</taxon>
        <taxon>Ascomycota</taxon>
        <taxon>Pezizomycotina</taxon>
        <taxon>Sordariomycetes</taxon>
        <taxon>Sordariomycetidae</taxon>
        <taxon>Diaporthales</taxon>
        <taxon>Diaporthaceae</taxon>
        <taxon>Diaporthe</taxon>
        <taxon>Diaporthe eres species complex</taxon>
    </lineage>
</organism>
<name>A0ABR4E5F0_9PEZI</name>
<dbReference type="SUPFAM" id="SSF52540">
    <property type="entry name" value="P-loop containing nucleoside triphosphate hydrolases"/>
    <property type="match status" value="1"/>
</dbReference>
<dbReference type="Proteomes" id="UP001600888">
    <property type="component" value="Unassembled WGS sequence"/>
</dbReference>